<dbReference type="EMBL" id="JAVREP010000015">
    <property type="protein sequence ID" value="MDT0330753.1"/>
    <property type="molecule type" value="Genomic_DNA"/>
</dbReference>
<protein>
    <submittedName>
        <fullName evidence="1">Uncharacterized protein</fullName>
    </submittedName>
</protein>
<keyword evidence="2" id="KW-1185">Reference proteome</keyword>
<evidence type="ECO:0000313" key="1">
    <source>
        <dbReference type="EMBL" id="MDT0330753.1"/>
    </source>
</evidence>
<gene>
    <name evidence="1" type="ORF">RM479_20235</name>
</gene>
<name>A0ABU2MDJ3_9ACTN</name>
<evidence type="ECO:0000313" key="2">
    <source>
        <dbReference type="Proteomes" id="UP001183390"/>
    </source>
</evidence>
<comment type="caution">
    <text evidence="1">The sequence shown here is derived from an EMBL/GenBank/DDBJ whole genome shotgun (WGS) entry which is preliminary data.</text>
</comment>
<accession>A0ABU2MDJ3</accession>
<reference evidence="2" key="1">
    <citation type="submission" date="2023-07" db="EMBL/GenBank/DDBJ databases">
        <title>30 novel species of actinomycetes from the DSMZ collection.</title>
        <authorList>
            <person name="Nouioui I."/>
        </authorList>
    </citation>
    <scope>NUCLEOTIDE SEQUENCE [LARGE SCALE GENOMIC DNA]</scope>
    <source>
        <strain evidence="2">DSM 44743</strain>
    </source>
</reference>
<dbReference type="RefSeq" id="WP_311513318.1">
    <property type="nucleotide sequence ID" value="NZ_JAVREP010000015.1"/>
</dbReference>
<proteinExistence type="predicted"/>
<organism evidence="1 2">
    <name type="scientific">Nocardiopsis lambiniae</name>
    <dbReference type="NCBI Taxonomy" id="3075539"/>
    <lineage>
        <taxon>Bacteria</taxon>
        <taxon>Bacillati</taxon>
        <taxon>Actinomycetota</taxon>
        <taxon>Actinomycetes</taxon>
        <taxon>Streptosporangiales</taxon>
        <taxon>Nocardiopsidaceae</taxon>
        <taxon>Nocardiopsis</taxon>
    </lineage>
</organism>
<sequence length="54" mass="5908">MGEPEHVSQIESRYDGAVERTAHVIQENGFIVDRPLRDRDAAKCTSCASGPNGH</sequence>
<dbReference type="Proteomes" id="UP001183390">
    <property type="component" value="Unassembled WGS sequence"/>
</dbReference>